<proteinExistence type="predicted"/>
<dbReference type="AlphaFoldDB" id="A0A0B4GUK3"/>
<accession>A0A0B4GUK3</accession>
<feature type="non-terminal residue" evidence="1">
    <location>
        <position position="1"/>
    </location>
</feature>
<gene>
    <name evidence="1" type="ORF">MAN_01273</name>
</gene>
<dbReference type="VEuPathDB" id="FungiDB:MAN_01273"/>
<sequence length="140" mass="15294">MYIFNLVYSWLGRHGRDAPPSANSHVTSHQRKIHKRTSRNAPDLILARATGLVGSPVLSRKPVTVTMTHNTQSPHINIIIIHRDFERYDALAAARSSASLSASRLFVSPAEHLGCFMTHTAVGSLDDKLQGAGVFKPSPS</sequence>
<protein>
    <submittedName>
        <fullName evidence="1">Uncharacterized protein</fullName>
    </submittedName>
</protein>
<dbReference type="EMBL" id="AZNF01000001">
    <property type="protein sequence ID" value="KID71674.1"/>
    <property type="molecule type" value="Genomic_DNA"/>
</dbReference>
<evidence type="ECO:0000313" key="1">
    <source>
        <dbReference type="EMBL" id="KID71674.1"/>
    </source>
</evidence>
<comment type="caution">
    <text evidence="1">The sequence shown here is derived from an EMBL/GenBank/DDBJ whole genome shotgun (WGS) entry which is preliminary data.</text>
</comment>
<dbReference type="Proteomes" id="UP000031186">
    <property type="component" value="Unassembled WGS sequence"/>
</dbReference>
<evidence type="ECO:0000313" key="2">
    <source>
        <dbReference type="Proteomes" id="UP000031186"/>
    </source>
</evidence>
<keyword evidence="2" id="KW-1185">Reference proteome</keyword>
<reference evidence="1 2" key="1">
    <citation type="journal article" date="2014" name="Proc. Natl. Acad. Sci. U.S.A.">
        <title>Trajectory and genomic determinants of fungal-pathogen speciation and host adaptation.</title>
        <authorList>
            <person name="Hu X."/>
            <person name="Xiao G."/>
            <person name="Zheng P."/>
            <person name="Shang Y."/>
            <person name="Su Y."/>
            <person name="Zhang X."/>
            <person name="Liu X."/>
            <person name="Zhan S."/>
            <person name="St Leger R.J."/>
            <person name="Wang C."/>
        </authorList>
    </citation>
    <scope>NUCLEOTIDE SEQUENCE [LARGE SCALE GENOMIC DNA]</scope>
    <source>
        <strain evidence="1 2">ARSEF 549</strain>
    </source>
</reference>
<organism evidence="1 2">
    <name type="scientific">Metarhizium anisopliae (strain ARSEF 549)</name>
    <dbReference type="NCBI Taxonomy" id="3151832"/>
    <lineage>
        <taxon>Eukaryota</taxon>
        <taxon>Fungi</taxon>
        <taxon>Dikarya</taxon>
        <taxon>Ascomycota</taxon>
        <taxon>Pezizomycotina</taxon>
        <taxon>Sordariomycetes</taxon>
        <taxon>Hypocreomycetidae</taxon>
        <taxon>Hypocreales</taxon>
        <taxon>Clavicipitaceae</taxon>
        <taxon>Metarhizium</taxon>
    </lineage>
</organism>
<name>A0A0B4GUK3_METAF</name>
<dbReference type="HOGENOM" id="CLU_1835610_0_0_1"/>